<accession>A0AAE0H6Z7</accession>
<keyword evidence="3" id="KW-0238">DNA-binding</keyword>
<feature type="domain" description="Aflatoxin regulatory protein" evidence="7">
    <location>
        <begin position="206"/>
        <end position="304"/>
    </location>
</feature>
<evidence type="ECO:0000313" key="8">
    <source>
        <dbReference type="EMBL" id="KAK3291027.1"/>
    </source>
</evidence>
<keyword evidence="2" id="KW-0805">Transcription regulation</keyword>
<dbReference type="GO" id="GO:0006355">
    <property type="term" value="P:regulation of DNA-templated transcription"/>
    <property type="evidence" value="ECO:0007669"/>
    <property type="project" value="InterPro"/>
</dbReference>
<evidence type="ECO:0000256" key="1">
    <source>
        <dbReference type="ARBA" id="ARBA00022723"/>
    </source>
</evidence>
<sequence length="511" mass="52927">MLDSAARHSVGQASTQNPHSAQIWTGTSRLGIESPGSVRIPAGRNHPGSTGFSHGTRGILAARDRLIARRRSRHAGFPLDSHINTQTRISQVPAAPGIGIETDIDVWNCISPSNLFADPRGSPRLTGPDNDVDLFACGFSSHMIIDRQESSSPETNYQTTVTTPDIFGDLAFSVIDPDFSTTHSSALDWIPPSGSSTGGSGNPTPPDCCLTAILELLARLFPNPAHGCTLTTGNTLPTSFHHNGRAIESVISENKQVIETLTSILECHCSHDEYLLSLMTLVTLKVMGWYVAAAAAAASSTSHHNDGGSTTPPTPSPSTSPPPSYSHSHFHTQNNSHLHTQNHTLFTPPAPTPTSPHTALAAPDALGEHVLPTPTHATTTAATATSVGAYCLAGPSTATTTTTTTPSGPRLVLGELHGVGRLAQALAQRLEGVRVRAGAGAGYGGLVGFGDGGGGGGGEYGSGGVDVGGSGGGGLGREPPLSVSTLFQLEEDLRRRMGVLMREVVGRVGGC</sequence>
<feature type="region of interest" description="Disordered" evidence="6">
    <location>
        <begin position="1"/>
        <end position="22"/>
    </location>
</feature>
<keyword evidence="4" id="KW-0804">Transcription</keyword>
<name>A0AAE0H6Z7_9PEZI</name>
<feature type="compositionally biased region" description="Polar residues" evidence="6">
    <location>
        <begin position="11"/>
        <end position="22"/>
    </location>
</feature>
<gene>
    <name evidence="8" type="ORF">B0H64DRAFT_451673</name>
</gene>
<dbReference type="AlphaFoldDB" id="A0AAE0H6Z7"/>
<proteinExistence type="predicted"/>
<dbReference type="Proteomes" id="UP001278766">
    <property type="component" value="Unassembled WGS sequence"/>
</dbReference>
<evidence type="ECO:0000256" key="3">
    <source>
        <dbReference type="ARBA" id="ARBA00023125"/>
    </source>
</evidence>
<feature type="compositionally biased region" description="Polar residues" evidence="6">
    <location>
        <begin position="333"/>
        <end position="345"/>
    </location>
</feature>
<dbReference type="RefSeq" id="XP_062654541.1">
    <property type="nucleotide sequence ID" value="XM_062807173.1"/>
</dbReference>
<dbReference type="PRINTS" id="PR00755">
    <property type="entry name" value="AFLATOXINBRP"/>
</dbReference>
<dbReference type="GO" id="GO:0046872">
    <property type="term" value="F:metal ion binding"/>
    <property type="evidence" value="ECO:0007669"/>
    <property type="project" value="UniProtKB-KW"/>
</dbReference>
<dbReference type="Pfam" id="PF08493">
    <property type="entry name" value="AflR"/>
    <property type="match status" value="1"/>
</dbReference>
<comment type="caution">
    <text evidence="8">The sequence shown here is derived from an EMBL/GenBank/DDBJ whole genome shotgun (WGS) entry which is preliminary data.</text>
</comment>
<evidence type="ECO:0000259" key="7">
    <source>
        <dbReference type="Pfam" id="PF08493"/>
    </source>
</evidence>
<dbReference type="EMBL" id="JAUEPN010000011">
    <property type="protein sequence ID" value="KAK3291027.1"/>
    <property type="molecule type" value="Genomic_DNA"/>
</dbReference>
<keyword evidence="1" id="KW-0479">Metal-binding</keyword>
<keyword evidence="5" id="KW-0539">Nucleus</keyword>
<dbReference type="GO" id="GO:0003677">
    <property type="term" value="F:DNA binding"/>
    <property type="evidence" value="ECO:0007669"/>
    <property type="project" value="UniProtKB-KW"/>
</dbReference>
<reference evidence="8" key="2">
    <citation type="submission" date="2023-06" db="EMBL/GenBank/DDBJ databases">
        <authorList>
            <consortium name="Lawrence Berkeley National Laboratory"/>
            <person name="Haridas S."/>
            <person name="Hensen N."/>
            <person name="Bonometti L."/>
            <person name="Westerberg I."/>
            <person name="Brannstrom I.O."/>
            <person name="Guillou S."/>
            <person name="Cros-Aarteil S."/>
            <person name="Calhoun S."/>
            <person name="Kuo A."/>
            <person name="Mondo S."/>
            <person name="Pangilinan J."/>
            <person name="Riley R."/>
            <person name="Labutti K."/>
            <person name="Andreopoulos B."/>
            <person name="Lipzen A."/>
            <person name="Chen C."/>
            <person name="Yanf M."/>
            <person name="Daum C."/>
            <person name="Ng V."/>
            <person name="Clum A."/>
            <person name="Steindorff A."/>
            <person name="Ohm R."/>
            <person name="Martin F."/>
            <person name="Silar P."/>
            <person name="Natvig D."/>
            <person name="Lalanne C."/>
            <person name="Gautier V."/>
            <person name="Ament-Velasquez S.L."/>
            <person name="Kruys A."/>
            <person name="Hutchinson M.I."/>
            <person name="Powell A.J."/>
            <person name="Barry K."/>
            <person name="Miller A.N."/>
            <person name="Grigoriev I.V."/>
            <person name="Debuchy R."/>
            <person name="Gladieux P."/>
            <person name="Thoren M.H."/>
            <person name="Johannesson H."/>
        </authorList>
    </citation>
    <scope>NUCLEOTIDE SEQUENCE</scope>
    <source>
        <strain evidence="8">CBS 168.71</strain>
    </source>
</reference>
<dbReference type="GeneID" id="87844121"/>
<dbReference type="GO" id="GO:0045122">
    <property type="term" value="P:aflatoxin biosynthetic process"/>
    <property type="evidence" value="ECO:0007669"/>
    <property type="project" value="InterPro"/>
</dbReference>
<evidence type="ECO:0000256" key="6">
    <source>
        <dbReference type="SAM" id="MobiDB-lite"/>
    </source>
</evidence>
<dbReference type="InterPro" id="IPR013700">
    <property type="entry name" value="AflR"/>
</dbReference>
<organism evidence="8 9">
    <name type="scientific">Chaetomium fimeti</name>
    <dbReference type="NCBI Taxonomy" id="1854472"/>
    <lineage>
        <taxon>Eukaryota</taxon>
        <taxon>Fungi</taxon>
        <taxon>Dikarya</taxon>
        <taxon>Ascomycota</taxon>
        <taxon>Pezizomycotina</taxon>
        <taxon>Sordariomycetes</taxon>
        <taxon>Sordariomycetidae</taxon>
        <taxon>Sordariales</taxon>
        <taxon>Chaetomiaceae</taxon>
        <taxon>Chaetomium</taxon>
    </lineage>
</organism>
<evidence type="ECO:0000256" key="4">
    <source>
        <dbReference type="ARBA" id="ARBA00023163"/>
    </source>
</evidence>
<reference evidence="8" key="1">
    <citation type="journal article" date="2023" name="Mol. Phylogenet. Evol.">
        <title>Genome-scale phylogeny and comparative genomics of the fungal order Sordariales.</title>
        <authorList>
            <person name="Hensen N."/>
            <person name="Bonometti L."/>
            <person name="Westerberg I."/>
            <person name="Brannstrom I.O."/>
            <person name="Guillou S."/>
            <person name="Cros-Aarteil S."/>
            <person name="Calhoun S."/>
            <person name="Haridas S."/>
            <person name="Kuo A."/>
            <person name="Mondo S."/>
            <person name="Pangilinan J."/>
            <person name="Riley R."/>
            <person name="LaButti K."/>
            <person name="Andreopoulos B."/>
            <person name="Lipzen A."/>
            <person name="Chen C."/>
            <person name="Yan M."/>
            <person name="Daum C."/>
            <person name="Ng V."/>
            <person name="Clum A."/>
            <person name="Steindorff A."/>
            <person name="Ohm R.A."/>
            <person name="Martin F."/>
            <person name="Silar P."/>
            <person name="Natvig D.O."/>
            <person name="Lalanne C."/>
            <person name="Gautier V."/>
            <person name="Ament-Velasquez S.L."/>
            <person name="Kruys A."/>
            <person name="Hutchinson M.I."/>
            <person name="Powell A.J."/>
            <person name="Barry K."/>
            <person name="Miller A.N."/>
            <person name="Grigoriev I.V."/>
            <person name="Debuchy R."/>
            <person name="Gladieux P."/>
            <person name="Hiltunen Thoren M."/>
            <person name="Johannesson H."/>
        </authorList>
    </citation>
    <scope>NUCLEOTIDE SEQUENCE</scope>
    <source>
        <strain evidence="8">CBS 168.71</strain>
    </source>
</reference>
<dbReference type="GO" id="GO:0005634">
    <property type="term" value="C:nucleus"/>
    <property type="evidence" value="ECO:0007669"/>
    <property type="project" value="InterPro"/>
</dbReference>
<evidence type="ECO:0000256" key="5">
    <source>
        <dbReference type="ARBA" id="ARBA00023242"/>
    </source>
</evidence>
<protein>
    <submittedName>
        <fullName evidence="8">Aflatoxin regulatory protein-domain-containing protein</fullName>
    </submittedName>
</protein>
<feature type="compositionally biased region" description="Pro residues" evidence="6">
    <location>
        <begin position="312"/>
        <end position="324"/>
    </location>
</feature>
<evidence type="ECO:0000256" key="2">
    <source>
        <dbReference type="ARBA" id="ARBA00023015"/>
    </source>
</evidence>
<feature type="region of interest" description="Disordered" evidence="6">
    <location>
        <begin position="300"/>
        <end position="360"/>
    </location>
</feature>
<keyword evidence="9" id="KW-1185">Reference proteome</keyword>
<evidence type="ECO:0000313" key="9">
    <source>
        <dbReference type="Proteomes" id="UP001278766"/>
    </source>
</evidence>